<reference evidence="2" key="1">
    <citation type="submission" date="2015-09" db="EMBL/GenBank/DDBJ databases">
        <authorList>
            <person name="Fill T.P."/>
            <person name="Baretta J.F."/>
            <person name="de Almeida L.G."/>
            <person name="Rocha M."/>
            <person name="de Souza D.H."/>
            <person name="Malavazi I."/>
            <person name="Cerdeira L.T."/>
            <person name="Hong H."/>
            <person name="Samborskyy M."/>
            <person name="de Vasconcelos A.T."/>
            <person name="Leadlay P."/>
            <person name="Rodrigues-Filho E."/>
        </authorList>
    </citation>
    <scope>NUCLEOTIDE SEQUENCE [LARGE SCALE GENOMIC DNA]</scope>
    <source>
        <strain evidence="2">LaBioMMi 136</strain>
    </source>
</reference>
<sequence>MESTAISAMKGDKLKQPQHWRTWFARIKIYARQKKVWDLINPQIEAEYLDEPIRKPRRPQYPENGNETAKREWRDRLDIYKLDLAEWEQQNKALDTVNEWIVSNLDPTHHTSLLNYQTPYERLVYLQTRFGRSTATEEDIRAQWKRVSSAPPRKGVDIDQ</sequence>
<name>A0A1S9RMK6_PENBI</name>
<proteinExistence type="predicted"/>
<gene>
    <name evidence="1" type="ORF">PEBR_22538</name>
</gene>
<comment type="caution">
    <text evidence="1">The sequence shown here is derived from an EMBL/GenBank/DDBJ whole genome shotgun (WGS) entry which is preliminary data.</text>
</comment>
<dbReference type="Proteomes" id="UP000190744">
    <property type="component" value="Unassembled WGS sequence"/>
</dbReference>
<evidence type="ECO:0000313" key="1">
    <source>
        <dbReference type="EMBL" id="OOQ86238.1"/>
    </source>
</evidence>
<organism evidence="1 2">
    <name type="scientific">Penicillium brasilianum</name>
    <dbReference type="NCBI Taxonomy" id="104259"/>
    <lineage>
        <taxon>Eukaryota</taxon>
        <taxon>Fungi</taxon>
        <taxon>Dikarya</taxon>
        <taxon>Ascomycota</taxon>
        <taxon>Pezizomycotina</taxon>
        <taxon>Eurotiomycetes</taxon>
        <taxon>Eurotiomycetidae</taxon>
        <taxon>Eurotiales</taxon>
        <taxon>Aspergillaceae</taxon>
        <taxon>Penicillium</taxon>
    </lineage>
</organism>
<evidence type="ECO:0000313" key="2">
    <source>
        <dbReference type="Proteomes" id="UP000190744"/>
    </source>
</evidence>
<dbReference type="AlphaFoldDB" id="A0A1S9RMK6"/>
<protein>
    <submittedName>
        <fullName evidence="1">Uncharacterized protein</fullName>
    </submittedName>
</protein>
<accession>A0A1S9RMK6</accession>
<dbReference type="EMBL" id="LJBN01000148">
    <property type="protein sequence ID" value="OOQ86238.1"/>
    <property type="molecule type" value="Genomic_DNA"/>
</dbReference>